<keyword evidence="2" id="KW-1185">Reference proteome</keyword>
<accession>N9R3W6</accession>
<sequence>MLNIQFDHLRNISIQNIIELNTNERVLKQMMCAEKTGGFNLVN</sequence>
<gene>
    <name evidence="1" type="ORF">F889_02506</name>
</gene>
<proteinExistence type="predicted"/>
<dbReference type="Proteomes" id="UP000013009">
    <property type="component" value="Unassembled WGS sequence"/>
</dbReference>
<evidence type="ECO:0000313" key="1">
    <source>
        <dbReference type="EMBL" id="ENX33842.1"/>
    </source>
</evidence>
<dbReference type="EMBL" id="APRZ01000017">
    <property type="protein sequence ID" value="ENX33842.1"/>
    <property type="molecule type" value="Genomic_DNA"/>
</dbReference>
<reference evidence="1 2" key="1">
    <citation type="submission" date="2013-02" db="EMBL/GenBank/DDBJ databases">
        <title>The Genome Sequence of Acinetobacter sp. NIPH 1859.</title>
        <authorList>
            <consortium name="The Broad Institute Genome Sequencing Platform"/>
            <consortium name="The Broad Institute Genome Sequencing Center for Infectious Disease"/>
            <person name="Cerqueira G."/>
            <person name="Feldgarden M."/>
            <person name="Courvalin P."/>
            <person name="Perichon B."/>
            <person name="Grillot-Courvalin C."/>
            <person name="Clermont D."/>
            <person name="Rocha E."/>
            <person name="Yoon E.-J."/>
            <person name="Nemec A."/>
            <person name="Walker B."/>
            <person name="Young S.K."/>
            <person name="Zeng Q."/>
            <person name="Gargeya S."/>
            <person name="Fitzgerald M."/>
            <person name="Haas B."/>
            <person name="Abouelleil A."/>
            <person name="Alvarado L."/>
            <person name="Arachchi H.M."/>
            <person name="Berlin A.M."/>
            <person name="Chapman S.B."/>
            <person name="Dewar J."/>
            <person name="Goldberg J."/>
            <person name="Griggs A."/>
            <person name="Gujja S."/>
            <person name="Hansen M."/>
            <person name="Howarth C."/>
            <person name="Imamovic A."/>
            <person name="Larimer J."/>
            <person name="McCowan C."/>
            <person name="Murphy C."/>
            <person name="Neiman D."/>
            <person name="Pearson M."/>
            <person name="Priest M."/>
            <person name="Roberts A."/>
            <person name="Saif S."/>
            <person name="Shea T."/>
            <person name="Sisk P."/>
            <person name="Sykes S."/>
            <person name="Wortman J."/>
            <person name="Nusbaum C."/>
            <person name="Birren B."/>
        </authorList>
    </citation>
    <scope>NUCLEOTIDE SEQUENCE [LARGE SCALE GENOMIC DNA]</scope>
    <source>
        <strain evidence="1 2">NIPH 1859</strain>
    </source>
</reference>
<organism evidence="1 2">
    <name type="scientific">Acinetobacter colistiniresistens</name>
    <dbReference type="NCBI Taxonomy" id="280145"/>
    <lineage>
        <taxon>Bacteria</taxon>
        <taxon>Pseudomonadati</taxon>
        <taxon>Pseudomonadota</taxon>
        <taxon>Gammaproteobacteria</taxon>
        <taxon>Moraxellales</taxon>
        <taxon>Moraxellaceae</taxon>
        <taxon>Acinetobacter</taxon>
    </lineage>
</organism>
<comment type="caution">
    <text evidence="1">The sequence shown here is derived from an EMBL/GenBank/DDBJ whole genome shotgun (WGS) entry which is preliminary data.</text>
</comment>
<dbReference type="AlphaFoldDB" id="N9R3W6"/>
<evidence type="ECO:0000313" key="2">
    <source>
        <dbReference type="Proteomes" id="UP000013009"/>
    </source>
</evidence>
<dbReference type="PATRIC" id="fig|1217695.3.peg.2437"/>
<name>N9R3W6_9GAMM</name>
<protein>
    <submittedName>
        <fullName evidence="1">Uncharacterized protein</fullName>
    </submittedName>
</protein>
<dbReference type="HOGENOM" id="CLU_3228275_0_0_6"/>